<dbReference type="PANTHER" id="PTHR30250:SF11">
    <property type="entry name" value="O-ANTIGEN TRANSPORTER-RELATED"/>
    <property type="match status" value="1"/>
</dbReference>
<comment type="caution">
    <text evidence="7">The sequence shown here is derived from an EMBL/GenBank/DDBJ whole genome shotgun (WGS) entry which is preliminary data.</text>
</comment>
<feature type="transmembrane region" description="Helical" evidence="6">
    <location>
        <begin position="284"/>
        <end position="305"/>
    </location>
</feature>
<feature type="transmembrane region" description="Helical" evidence="6">
    <location>
        <begin position="384"/>
        <end position="404"/>
    </location>
</feature>
<feature type="transmembrane region" description="Helical" evidence="6">
    <location>
        <begin position="191"/>
        <end position="211"/>
    </location>
</feature>
<dbReference type="InterPro" id="IPR050833">
    <property type="entry name" value="Poly_Biosynth_Transport"/>
</dbReference>
<feature type="transmembrane region" description="Helical" evidence="6">
    <location>
        <begin position="410"/>
        <end position="434"/>
    </location>
</feature>
<feature type="transmembrane region" description="Helical" evidence="6">
    <location>
        <begin position="98"/>
        <end position="125"/>
    </location>
</feature>
<name>A0ABV8K326_9BACL</name>
<evidence type="ECO:0000256" key="3">
    <source>
        <dbReference type="ARBA" id="ARBA00022692"/>
    </source>
</evidence>
<gene>
    <name evidence="7" type="ORF">ACFOZ8_12205</name>
</gene>
<feature type="transmembrane region" description="Helical" evidence="6">
    <location>
        <begin position="21"/>
        <end position="46"/>
    </location>
</feature>
<keyword evidence="4 6" id="KW-1133">Transmembrane helix</keyword>
<sequence>MFRIFFNIKAVKLKGSRIYNVAVSAFWLIAGVGIGKVLALVSTYFLTGILMAEGYGKLGIVLSTVGLFSTIGGIGLASAATKYIAEYKLADKLKAANIVVLCEIVIVATSGFMSAMFFLLSPIIAETIYKDSSLVDLLRIASVYMFFLTMNTAQIGTLAGLEAFKLIAINNLCSSLIGFPLIIMLCYHFELTGVLIGYSVMCLGQYFLNLISIKKKCKEYELVLTFKVSGLIAEWEIINKFIIPTALSGFISMPVVWLCDTMLAKADNGYLEMAIYSAASQWRAFILFIPQNIAIVLLPVLSSLFGGKNMREYKYMFNISIISNFLIAALTTVPLLIFSEKIMSGYGAEFSSRGSVFMVTLATSVIMVLNEVIGKSIASQGRMWMGFAFNLAWAIALLGSSYVLVVQNDYGAVGLTTAYLIAYILHSIWQYVFVVKNAKNLEM</sequence>
<keyword evidence="2" id="KW-1003">Cell membrane</keyword>
<dbReference type="PANTHER" id="PTHR30250">
    <property type="entry name" value="PST FAMILY PREDICTED COLANIC ACID TRANSPORTER"/>
    <property type="match status" value="1"/>
</dbReference>
<comment type="subcellular location">
    <subcellularLocation>
        <location evidence="1">Cell membrane</location>
        <topology evidence="1">Multi-pass membrane protein</topology>
    </subcellularLocation>
</comment>
<evidence type="ECO:0000313" key="8">
    <source>
        <dbReference type="Proteomes" id="UP001595715"/>
    </source>
</evidence>
<feature type="transmembrane region" description="Helical" evidence="6">
    <location>
        <begin position="166"/>
        <end position="185"/>
    </location>
</feature>
<keyword evidence="8" id="KW-1185">Reference proteome</keyword>
<dbReference type="Proteomes" id="UP001595715">
    <property type="component" value="Unassembled WGS sequence"/>
</dbReference>
<feature type="transmembrane region" description="Helical" evidence="6">
    <location>
        <begin position="317"/>
        <end position="338"/>
    </location>
</feature>
<evidence type="ECO:0000256" key="5">
    <source>
        <dbReference type="ARBA" id="ARBA00023136"/>
    </source>
</evidence>
<feature type="transmembrane region" description="Helical" evidence="6">
    <location>
        <begin position="137"/>
        <end position="159"/>
    </location>
</feature>
<evidence type="ECO:0000256" key="4">
    <source>
        <dbReference type="ARBA" id="ARBA00022989"/>
    </source>
</evidence>
<proteinExistence type="predicted"/>
<keyword evidence="5 6" id="KW-0472">Membrane</keyword>
<keyword evidence="3 6" id="KW-0812">Transmembrane</keyword>
<evidence type="ECO:0000256" key="2">
    <source>
        <dbReference type="ARBA" id="ARBA00022475"/>
    </source>
</evidence>
<feature type="transmembrane region" description="Helical" evidence="6">
    <location>
        <begin position="350"/>
        <end position="372"/>
    </location>
</feature>
<reference evidence="8" key="1">
    <citation type="journal article" date="2019" name="Int. J. Syst. Evol. Microbiol.">
        <title>The Global Catalogue of Microorganisms (GCM) 10K type strain sequencing project: providing services to taxonomists for standard genome sequencing and annotation.</title>
        <authorList>
            <consortium name="The Broad Institute Genomics Platform"/>
            <consortium name="The Broad Institute Genome Sequencing Center for Infectious Disease"/>
            <person name="Wu L."/>
            <person name="Ma J."/>
        </authorList>
    </citation>
    <scope>NUCLEOTIDE SEQUENCE [LARGE SCALE GENOMIC DNA]</scope>
    <source>
        <strain evidence="8">IBRC-M 10987</strain>
    </source>
</reference>
<evidence type="ECO:0000313" key="7">
    <source>
        <dbReference type="EMBL" id="MFC4100410.1"/>
    </source>
</evidence>
<dbReference type="EMBL" id="JBHSAM010000025">
    <property type="protein sequence ID" value="MFC4100410.1"/>
    <property type="molecule type" value="Genomic_DNA"/>
</dbReference>
<dbReference type="Pfam" id="PF01943">
    <property type="entry name" value="Polysacc_synt"/>
    <property type="match status" value="1"/>
</dbReference>
<feature type="transmembrane region" description="Helical" evidence="6">
    <location>
        <begin position="241"/>
        <end position="264"/>
    </location>
</feature>
<protein>
    <submittedName>
        <fullName evidence="7">Oligosaccharide flippase family protein</fullName>
    </submittedName>
</protein>
<dbReference type="InterPro" id="IPR002797">
    <property type="entry name" value="Polysacc_synth"/>
</dbReference>
<accession>A0ABV8K326</accession>
<evidence type="ECO:0000256" key="1">
    <source>
        <dbReference type="ARBA" id="ARBA00004651"/>
    </source>
</evidence>
<organism evidence="7 8">
    <name type="scientific">Paenibacillus xanthanilyticus</name>
    <dbReference type="NCBI Taxonomy" id="1783531"/>
    <lineage>
        <taxon>Bacteria</taxon>
        <taxon>Bacillati</taxon>
        <taxon>Bacillota</taxon>
        <taxon>Bacilli</taxon>
        <taxon>Bacillales</taxon>
        <taxon>Paenibacillaceae</taxon>
        <taxon>Paenibacillus</taxon>
    </lineage>
</organism>
<feature type="transmembrane region" description="Helical" evidence="6">
    <location>
        <begin position="58"/>
        <end position="77"/>
    </location>
</feature>
<evidence type="ECO:0000256" key="6">
    <source>
        <dbReference type="SAM" id="Phobius"/>
    </source>
</evidence>
<dbReference type="RefSeq" id="WP_377719078.1">
    <property type="nucleotide sequence ID" value="NZ_JBHSAM010000025.1"/>
</dbReference>